<evidence type="ECO:0000256" key="1">
    <source>
        <dbReference type="SAM" id="Phobius"/>
    </source>
</evidence>
<feature type="transmembrane region" description="Helical" evidence="1">
    <location>
        <begin position="49"/>
        <end position="68"/>
    </location>
</feature>
<organism evidence="2 3">
    <name type="scientific">Calothrix parasitica NIES-267</name>
    <dbReference type="NCBI Taxonomy" id="1973488"/>
    <lineage>
        <taxon>Bacteria</taxon>
        <taxon>Bacillati</taxon>
        <taxon>Cyanobacteriota</taxon>
        <taxon>Cyanophyceae</taxon>
        <taxon>Nostocales</taxon>
        <taxon>Calotrichaceae</taxon>
        <taxon>Calothrix</taxon>
    </lineage>
</organism>
<evidence type="ECO:0000313" key="3">
    <source>
        <dbReference type="Proteomes" id="UP000218418"/>
    </source>
</evidence>
<keyword evidence="3" id="KW-1185">Reference proteome</keyword>
<proteinExistence type="predicted"/>
<dbReference type="AlphaFoldDB" id="A0A1Z4LY54"/>
<protein>
    <submittedName>
        <fullName evidence="2">Uncharacterized protein</fullName>
    </submittedName>
</protein>
<sequence>MLEIGWFSAKLFFKGKLMRDTMYFVKQTAIGIGITFGIMFLLAQTTIPFWVPVVLSSFVGGVFMPFLLKDLKMK</sequence>
<accession>A0A1Z4LY54</accession>
<keyword evidence="1" id="KW-0812">Transmembrane</keyword>
<reference evidence="2 3" key="1">
    <citation type="submission" date="2017-06" db="EMBL/GenBank/DDBJ databases">
        <title>Genome sequencing of cyanobaciteial culture collection at National Institute for Environmental Studies (NIES).</title>
        <authorList>
            <person name="Hirose Y."/>
            <person name="Shimura Y."/>
            <person name="Fujisawa T."/>
            <person name="Nakamura Y."/>
            <person name="Kawachi M."/>
        </authorList>
    </citation>
    <scope>NUCLEOTIDE SEQUENCE [LARGE SCALE GENOMIC DNA]</scope>
    <source>
        <strain evidence="2 3">NIES-267</strain>
    </source>
</reference>
<keyword evidence="1" id="KW-0472">Membrane</keyword>
<keyword evidence="1" id="KW-1133">Transmembrane helix</keyword>
<dbReference type="Proteomes" id="UP000218418">
    <property type="component" value="Chromosome"/>
</dbReference>
<feature type="transmembrane region" description="Helical" evidence="1">
    <location>
        <begin position="21"/>
        <end position="43"/>
    </location>
</feature>
<dbReference type="EMBL" id="AP018227">
    <property type="protein sequence ID" value="BAY86153.1"/>
    <property type="molecule type" value="Genomic_DNA"/>
</dbReference>
<evidence type="ECO:0000313" key="2">
    <source>
        <dbReference type="EMBL" id="BAY86153.1"/>
    </source>
</evidence>
<dbReference type="OrthoDB" id="517039at2"/>
<gene>
    <name evidence="2" type="ORF">NIES267_56590</name>
</gene>
<name>A0A1Z4LY54_9CYAN</name>